<dbReference type="Pfam" id="PF04525">
    <property type="entry name" value="LOR"/>
    <property type="match status" value="1"/>
</dbReference>
<dbReference type="Gene3D" id="2.40.160.200">
    <property type="entry name" value="LURP1-related"/>
    <property type="match status" value="1"/>
</dbReference>
<protein>
    <submittedName>
        <fullName evidence="4">Protein LURP-one-related 15</fullName>
    </submittedName>
</protein>
<dbReference type="STRING" id="448386.A0A2V3IYM3"/>
<dbReference type="InterPro" id="IPR007612">
    <property type="entry name" value="LOR"/>
</dbReference>
<dbReference type="CDD" id="cd00201">
    <property type="entry name" value="WW"/>
    <property type="match status" value="1"/>
</dbReference>
<comment type="similarity">
    <text evidence="1">Belongs to the LOR family.</text>
</comment>
<organism evidence="4 5">
    <name type="scientific">Gracilariopsis chorda</name>
    <dbReference type="NCBI Taxonomy" id="448386"/>
    <lineage>
        <taxon>Eukaryota</taxon>
        <taxon>Rhodophyta</taxon>
        <taxon>Florideophyceae</taxon>
        <taxon>Rhodymeniophycidae</taxon>
        <taxon>Gracilariales</taxon>
        <taxon>Gracilariaceae</taxon>
        <taxon>Gracilariopsis</taxon>
    </lineage>
</organism>
<evidence type="ECO:0000256" key="2">
    <source>
        <dbReference type="SAM" id="MobiDB-lite"/>
    </source>
</evidence>
<accession>A0A2V3IYM3</accession>
<evidence type="ECO:0000259" key="3">
    <source>
        <dbReference type="PROSITE" id="PS50020"/>
    </source>
</evidence>
<dbReference type="InterPro" id="IPR036020">
    <property type="entry name" value="WW_dom_sf"/>
</dbReference>
<sequence>MSSIPPGWTAHQAPDGRTYYAYTVTGHTQWHPPTASSSSYYPPPPPPSNYPSYHSNSYRNNSNPAPAGYPGASSSSSAAHRPQHHQPAHRPHHKPSRPHPVHHSMPPAAARFVFNQRVEFKIKENVFSFSGDSFSIKRTDTGEAVFKVKGNAFSFKDSKSLYDMHGNPIYKMVESILTLRGRMQILDAATKRPVITLRKKSFIPGFGNSTISAWRGETDSGSPYIEVKGDIFRKDFTIKELATNRIVATVRRRSFTLSNLLLEKDSYVLRIEPGIDAALIVFFVIAVDEQYRDDGERRGYGSLF</sequence>
<evidence type="ECO:0000256" key="1">
    <source>
        <dbReference type="ARBA" id="ARBA00005437"/>
    </source>
</evidence>
<feature type="region of interest" description="Disordered" evidence="2">
    <location>
        <begin position="32"/>
        <end position="105"/>
    </location>
</feature>
<dbReference type="OrthoDB" id="97518at2759"/>
<keyword evidence="5" id="KW-1185">Reference proteome</keyword>
<reference evidence="4 5" key="1">
    <citation type="journal article" date="2018" name="Mol. Biol. Evol.">
        <title>Analysis of the draft genome of the red seaweed Gracilariopsis chorda provides insights into genome size evolution in Rhodophyta.</title>
        <authorList>
            <person name="Lee J."/>
            <person name="Yang E.C."/>
            <person name="Graf L."/>
            <person name="Yang J.H."/>
            <person name="Qiu H."/>
            <person name="Zel Zion U."/>
            <person name="Chan C.X."/>
            <person name="Stephens T.G."/>
            <person name="Weber A.P.M."/>
            <person name="Boo G.H."/>
            <person name="Boo S.M."/>
            <person name="Kim K.M."/>
            <person name="Shin Y."/>
            <person name="Jung M."/>
            <person name="Lee S.J."/>
            <person name="Yim H.S."/>
            <person name="Lee J.H."/>
            <person name="Bhattacharya D."/>
            <person name="Yoon H.S."/>
        </authorList>
    </citation>
    <scope>NUCLEOTIDE SEQUENCE [LARGE SCALE GENOMIC DNA]</scope>
    <source>
        <strain evidence="4 5">SKKU-2015</strain>
        <tissue evidence="4">Whole body</tissue>
    </source>
</reference>
<dbReference type="AlphaFoldDB" id="A0A2V3IYM3"/>
<dbReference type="InterPro" id="IPR001202">
    <property type="entry name" value="WW_dom"/>
</dbReference>
<dbReference type="Pfam" id="PF00397">
    <property type="entry name" value="WW"/>
    <property type="match status" value="1"/>
</dbReference>
<dbReference type="SUPFAM" id="SSF54518">
    <property type="entry name" value="Tubby C-terminal domain-like"/>
    <property type="match status" value="1"/>
</dbReference>
<proteinExistence type="inferred from homology"/>
<dbReference type="InterPro" id="IPR025659">
    <property type="entry name" value="Tubby-like_C"/>
</dbReference>
<name>A0A2V3IYM3_9FLOR</name>
<feature type="compositionally biased region" description="Low complexity" evidence="2">
    <location>
        <begin position="50"/>
        <end position="80"/>
    </location>
</feature>
<dbReference type="Gene3D" id="2.20.70.10">
    <property type="match status" value="1"/>
</dbReference>
<evidence type="ECO:0000313" key="5">
    <source>
        <dbReference type="Proteomes" id="UP000247409"/>
    </source>
</evidence>
<dbReference type="PANTHER" id="PTHR31087:SF161">
    <property type="entry name" value="TUBBY C 2 FAMILY PROTEIN"/>
    <property type="match status" value="1"/>
</dbReference>
<feature type="domain" description="WW" evidence="3">
    <location>
        <begin position="2"/>
        <end position="35"/>
    </location>
</feature>
<comment type="caution">
    <text evidence="4">The sequence shown here is derived from an EMBL/GenBank/DDBJ whole genome shotgun (WGS) entry which is preliminary data.</text>
</comment>
<dbReference type="SMART" id="SM00456">
    <property type="entry name" value="WW"/>
    <property type="match status" value="1"/>
</dbReference>
<dbReference type="PROSITE" id="PS50020">
    <property type="entry name" value="WW_DOMAIN_2"/>
    <property type="match status" value="1"/>
</dbReference>
<dbReference type="PROSITE" id="PS01159">
    <property type="entry name" value="WW_DOMAIN_1"/>
    <property type="match status" value="1"/>
</dbReference>
<evidence type="ECO:0000313" key="4">
    <source>
        <dbReference type="EMBL" id="PXF47256.1"/>
    </source>
</evidence>
<dbReference type="EMBL" id="NBIV01000027">
    <property type="protein sequence ID" value="PXF47256.1"/>
    <property type="molecule type" value="Genomic_DNA"/>
</dbReference>
<dbReference type="Proteomes" id="UP000247409">
    <property type="component" value="Unassembled WGS sequence"/>
</dbReference>
<dbReference type="InterPro" id="IPR038595">
    <property type="entry name" value="LOR_sf"/>
</dbReference>
<gene>
    <name evidence="4" type="ORF">BWQ96_03031</name>
</gene>
<dbReference type="PANTHER" id="PTHR31087">
    <property type="match status" value="1"/>
</dbReference>
<dbReference type="SUPFAM" id="SSF51045">
    <property type="entry name" value="WW domain"/>
    <property type="match status" value="1"/>
</dbReference>
<feature type="compositionally biased region" description="Basic residues" evidence="2">
    <location>
        <begin position="81"/>
        <end position="102"/>
    </location>
</feature>